<dbReference type="Proteomes" id="UP001210720">
    <property type="component" value="Unassembled WGS sequence"/>
</dbReference>
<evidence type="ECO:0000256" key="1">
    <source>
        <dbReference type="ARBA" id="ARBA00022679"/>
    </source>
</evidence>
<protein>
    <submittedName>
        <fullName evidence="4">GNAT family N-acetyltransferase</fullName>
    </submittedName>
</protein>
<dbReference type="PANTHER" id="PTHR43877">
    <property type="entry name" value="AMINOALKYLPHOSPHONATE N-ACETYLTRANSFERASE-RELATED-RELATED"/>
    <property type="match status" value="1"/>
</dbReference>
<dbReference type="EMBL" id="JAQIOY010000003">
    <property type="protein sequence ID" value="MDA7425398.1"/>
    <property type="molecule type" value="Genomic_DNA"/>
</dbReference>
<dbReference type="RefSeq" id="WP_271432737.1">
    <property type="nucleotide sequence ID" value="NZ_JAQIOY010000003.1"/>
</dbReference>
<evidence type="ECO:0000256" key="2">
    <source>
        <dbReference type="ARBA" id="ARBA00023315"/>
    </source>
</evidence>
<evidence type="ECO:0000313" key="5">
    <source>
        <dbReference type="Proteomes" id="UP001210720"/>
    </source>
</evidence>
<reference evidence="4 5" key="1">
    <citation type="submission" date="2023-01" db="EMBL/GenBank/DDBJ databases">
        <title>Thalassococcus onchidii sp. nov., isolated from a marine invertebrate from the South China Sea.</title>
        <authorList>
            <person name="Xu S."/>
            <person name="Liu Z."/>
            <person name="Xu Y."/>
        </authorList>
    </citation>
    <scope>NUCLEOTIDE SEQUENCE [LARGE SCALE GENOMIC DNA]</scope>
    <source>
        <strain evidence="4 5">KCTC 32084</strain>
    </source>
</reference>
<dbReference type="Pfam" id="PF00583">
    <property type="entry name" value="Acetyltransf_1"/>
    <property type="match status" value="1"/>
</dbReference>
<evidence type="ECO:0000313" key="4">
    <source>
        <dbReference type="EMBL" id="MDA7425398.1"/>
    </source>
</evidence>
<dbReference type="SUPFAM" id="SSF55729">
    <property type="entry name" value="Acyl-CoA N-acyltransferases (Nat)"/>
    <property type="match status" value="1"/>
</dbReference>
<keyword evidence="5" id="KW-1185">Reference proteome</keyword>
<feature type="domain" description="N-acetyltransferase" evidence="3">
    <location>
        <begin position="3"/>
        <end position="159"/>
    </location>
</feature>
<dbReference type="InterPro" id="IPR000182">
    <property type="entry name" value="GNAT_dom"/>
</dbReference>
<keyword evidence="2" id="KW-0012">Acyltransferase</keyword>
<dbReference type="CDD" id="cd04301">
    <property type="entry name" value="NAT_SF"/>
    <property type="match status" value="1"/>
</dbReference>
<comment type="caution">
    <text evidence="4">The sequence shown here is derived from an EMBL/GenBank/DDBJ whole genome shotgun (WGS) entry which is preliminary data.</text>
</comment>
<organism evidence="4 5">
    <name type="scientific">Thalassococcus lentus</name>
    <dbReference type="NCBI Taxonomy" id="1210524"/>
    <lineage>
        <taxon>Bacteria</taxon>
        <taxon>Pseudomonadati</taxon>
        <taxon>Pseudomonadota</taxon>
        <taxon>Alphaproteobacteria</taxon>
        <taxon>Rhodobacterales</taxon>
        <taxon>Roseobacteraceae</taxon>
        <taxon>Thalassococcus</taxon>
    </lineage>
</organism>
<dbReference type="PANTHER" id="PTHR43877:SF2">
    <property type="entry name" value="AMINOALKYLPHOSPHONATE N-ACETYLTRANSFERASE-RELATED"/>
    <property type="match status" value="1"/>
</dbReference>
<name>A0ABT4XUB2_9RHOB</name>
<gene>
    <name evidence="4" type="ORF">PFY00_11720</name>
</gene>
<dbReference type="InterPro" id="IPR016181">
    <property type="entry name" value="Acyl_CoA_acyltransferase"/>
</dbReference>
<sequence>MPFELRHMQPGDAEWLVEQHRQLYMRDEGFDESFAPLVADILADFEQSHDPECERAFIACSDDQRLGSVFCVRLDEKTAKLRLFLLVPEARGQGAGRMMLDAWMRFARQAGYDRAQLWTHESHKAACALYQAMGWRITRSEPVHSFGVSLVEQTWEIDL</sequence>
<dbReference type="Gene3D" id="3.40.630.30">
    <property type="match status" value="1"/>
</dbReference>
<evidence type="ECO:0000259" key="3">
    <source>
        <dbReference type="PROSITE" id="PS51186"/>
    </source>
</evidence>
<dbReference type="InterPro" id="IPR050832">
    <property type="entry name" value="Bact_Acetyltransf"/>
</dbReference>
<accession>A0ABT4XUB2</accession>
<keyword evidence="1" id="KW-0808">Transferase</keyword>
<dbReference type="PROSITE" id="PS51186">
    <property type="entry name" value="GNAT"/>
    <property type="match status" value="1"/>
</dbReference>
<proteinExistence type="predicted"/>